<evidence type="ECO:0000259" key="7">
    <source>
        <dbReference type="Pfam" id="PF00082"/>
    </source>
</evidence>
<dbReference type="Gene3D" id="3.40.50.200">
    <property type="entry name" value="Peptidase S8/S53 domain"/>
    <property type="match status" value="1"/>
</dbReference>
<dbReference type="InterPro" id="IPR036852">
    <property type="entry name" value="Peptidase_S8/S53_dom_sf"/>
</dbReference>
<dbReference type="InterPro" id="IPR023828">
    <property type="entry name" value="Peptidase_S8_Ser-AS"/>
</dbReference>
<reference evidence="8 9" key="1">
    <citation type="journal article" date="2018" name="Nat. Ecol. Evol.">
        <title>Pezizomycetes genomes reveal the molecular basis of ectomycorrhizal truffle lifestyle.</title>
        <authorList>
            <person name="Murat C."/>
            <person name="Payen T."/>
            <person name="Noel B."/>
            <person name="Kuo A."/>
            <person name="Morin E."/>
            <person name="Chen J."/>
            <person name="Kohler A."/>
            <person name="Krizsan K."/>
            <person name="Balestrini R."/>
            <person name="Da Silva C."/>
            <person name="Montanini B."/>
            <person name="Hainaut M."/>
            <person name="Levati E."/>
            <person name="Barry K.W."/>
            <person name="Belfiori B."/>
            <person name="Cichocki N."/>
            <person name="Clum A."/>
            <person name="Dockter R.B."/>
            <person name="Fauchery L."/>
            <person name="Guy J."/>
            <person name="Iotti M."/>
            <person name="Le Tacon F."/>
            <person name="Lindquist E.A."/>
            <person name="Lipzen A."/>
            <person name="Malagnac F."/>
            <person name="Mello A."/>
            <person name="Molinier V."/>
            <person name="Miyauchi S."/>
            <person name="Poulain J."/>
            <person name="Riccioni C."/>
            <person name="Rubini A."/>
            <person name="Sitrit Y."/>
            <person name="Splivallo R."/>
            <person name="Traeger S."/>
            <person name="Wang M."/>
            <person name="Zifcakova L."/>
            <person name="Wipf D."/>
            <person name="Zambonelli A."/>
            <person name="Paolocci F."/>
            <person name="Nowrousian M."/>
            <person name="Ottonello S."/>
            <person name="Baldrian P."/>
            <person name="Spatafora J.W."/>
            <person name="Henrissat B."/>
            <person name="Nagy L.G."/>
            <person name="Aury J.M."/>
            <person name="Wincker P."/>
            <person name="Grigoriev I.V."/>
            <person name="Bonfante P."/>
            <person name="Martin F.M."/>
        </authorList>
    </citation>
    <scope>NUCLEOTIDE SEQUENCE [LARGE SCALE GENOMIC DNA]</scope>
    <source>
        <strain evidence="8 9">RN42</strain>
    </source>
</reference>
<evidence type="ECO:0000256" key="1">
    <source>
        <dbReference type="ARBA" id="ARBA00011073"/>
    </source>
</evidence>
<evidence type="ECO:0000256" key="5">
    <source>
        <dbReference type="PROSITE-ProRule" id="PRU01240"/>
    </source>
</evidence>
<dbReference type="PANTHER" id="PTHR43806:SF11">
    <property type="entry name" value="CEREVISIN-RELATED"/>
    <property type="match status" value="1"/>
</dbReference>
<protein>
    <submittedName>
        <fullName evidence="8">Subtilisin-like protein</fullName>
    </submittedName>
</protein>
<keyword evidence="2 5" id="KW-0645">Protease</keyword>
<evidence type="ECO:0000256" key="6">
    <source>
        <dbReference type="SAM" id="MobiDB-lite"/>
    </source>
</evidence>
<comment type="similarity">
    <text evidence="1 5">Belongs to the peptidase S8 family.</text>
</comment>
<name>A0A3N4IBJ0_ASCIM</name>
<feature type="region of interest" description="Disordered" evidence="6">
    <location>
        <begin position="24"/>
        <end position="46"/>
    </location>
</feature>
<feature type="active site" description="Charge relay system" evidence="5">
    <location>
        <position position="264"/>
    </location>
</feature>
<gene>
    <name evidence="8" type="ORF">BJ508DRAFT_326261</name>
</gene>
<dbReference type="GO" id="GO:0006508">
    <property type="term" value="P:proteolysis"/>
    <property type="evidence" value="ECO:0007669"/>
    <property type="project" value="UniProtKB-KW"/>
</dbReference>
<dbReference type="Proteomes" id="UP000275078">
    <property type="component" value="Unassembled WGS sequence"/>
</dbReference>
<dbReference type="AlphaFoldDB" id="A0A3N4IBJ0"/>
<dbReference type="PROSITE" id="PS00138">
    <property type="entry name" value="SUBTILASE_SER"/>
    <property type="match status" value="1"/>
</dbReference>
<dbReference type="GO" id="GO:0004252">
    <property type="term" value="F:serine-type endopeptidase activity"/>
    <property type="evidence" value="ECO:0007669"/>
    <property type="project" value="UniProtKB-UniRule"/>
</dbReference>
<evidence type="ECO:0000256" key="3">
    <source>
        <dbReference type="ARBA" id="ARBA00022801"/>
    </source>
</evidence>
<sequence length="487" mass="53975">MAAITRRSPRQLDPFRLSECDLRTRPEDQRTVANGLGPNEKMSRFRDGPPIFGSTAAFNIATGPPANNPHDLSLLVVRLHGNLAAEDYENHYRLMLERSQECERRGILGTGIVNDMCVHDSVAPGVQRWMMYRAVYPRPFVQTVAQDPQVLRCRAGENRRYEQCVFREVPSWAKSAISANQWSQADYDNGIQDTFYEEAPDWLERDLLGDKNVVFIIDNFTSIDLEHSEFKTTGGQSRILAHHDFYPVRTPGFVNQNPNYDENHGMCCAIMAAGLTHGVASGAFIVPVNVYKEGEPECYSSDVVRGLEWVRDQVKRFRLWNRAVVNVSLSFDRTDDDDNEEGQFIEDHLVPLGVVVVVSAGNRNLELSDANPLYPQMDDSVLTVGGMNEKGEWWGDRSTPGVLGGSNYGACVRIVAPAADIPLPVGPGNPPLSLVSGTSLAAPLVAGLAACIQDGRLTRDEVVDRILDDHTRPGVGLMQDVRILAID</sequence>
<feature type="active site" description="Charge relay system" evidence="5">
    <location>
        <position position="218"/>
    </location>
</feature>
<dbReference type="SUPFAM" id="SSF52743">
    <property type="entry name" value="Subtilisin-like"/>
    <property type="match status" value="1"/>
</dbReference>
<keyword evidence="4 5" id="KW-0720">Serine protease</keyword>
<dbReference type="CDD" id="cd00306">
    <property type="entry name" value="Peptidases_S8_S53"/>
    <property type="match status" value="1"/>
</dbReference>
<evidence type="ECO:0000256" key="4">
    <source>
        <dbReference type="ARBA" id="ARBA00022825"/>
    </source>
</evidence>
<dbReference type="EMBL" id="ML119678">
    <property type="protein sequence ID" value="RPA81571.1"/>
    <property type="molecule type" value="Genomic_DNA"/>
</dbReference>
<evidence type="ECO:0000256" key="2">
    <source>
        <dbReference type="ARBA" id="ARBA00022670"/>
    </source>
</evidence>
<dbReference type="PROSITE" id="PS51892">
    <property type="entry name" value="SUBTILASE"/>
    <property type="match status" value="1"/>
</dbReference>
<evidence type="ECO:0000313" key="9">
    <source>
        <dbReference type="Proteomes" id="UP000275078"/>
    </source>
</evidence>
<dbReference type="PANTHER" id="PTHR43806">
    <property type="entry name" value="PEPTIDASE S8"/>
    <property type="match status" value="1"/>
</dbReference>
<dbReference type="Pfam" id="PF00082">
    <property type="entry name" value="Peptidase_S8"/>
    <property type="match status" value="1"/>
</dbReference>
<dbReference type="InterPro" id="IPR000209">
    <property type="entry name" value="Peptidase_S8/S53_dom"/>
</dbReference>
<feature type="domain" description="Peptidase S8/S53" evidence="7">
    <location>
        <begin position="213"/>
        <end position="454"/>
    </location>
</feature>
<dbReference type="InterPro" id="IPR050131">
    <property type="entry name" value="Peptidase_S8_subtilisin-like"/>
</dbReference>
<proteinExistence type="inferred from homology"/>
<organism evidence="8 9">
    <name type="scientific">Ascobolus immersus RN42</name>
    <dbReference type="NCBI Taxonomy" id="1160509"/>
    <lineage>
        <taxon>Eukaryota</taxon>
        <taxon>Fungi</taxon>
        <taxon>Dikarya</taxon>
        <taxon>Ascomycota</taxon>
        <taxon>Pezizomycotina</taxon>
        <taxon>Pezizomycetes</taxon>
        <taxon>Pezizales</taxon>
        <taxon>Ascobolaceae</taxon>
        <taxon>Ascobolus</taxon>
    </lineage>
</organism>
<feature type="active site" description="Charge relay system" evidence="5">
    <location>
        <position position="439"/>
    </location>
</feature>
<evidence type="ECO:0000313" key="8">
    <source>
        <dbReference type="EMBL" id="RPA81571.1"/>
    </source>
</evidence>
<dbReference type="STRING" id="1160509.A0A3N4IBJ0"/>
<dbReference type="OrthoDB" id="1896086at2759"/>
<keyword evidence="3 5" id="KW-0378">Hydrolase</keyword>
<keyword evidence="9" id="KW-1185">Reference proteome</keyword>
<accession>A0A3N4IBJ0</accession>